<name>A0A368NDY8_9GAMM</name>
<gene>
    <name evidence="1" type="ORF">DU002_13510</name>
</gene>
<accession>A0A368NDY8</accession>
<reference evidence="1 2" key="1">
    <citation type="submission" date="2018-07" db="EMBL/GenBank/DDBJ databases">
        <title>Corallincola holothuriorum sp. nov., a new facultative anaerobe isolated from sea cucumber Apostichopus japonicus.</title>
        <authorList>
            <person name="Xia H."/>
        </authorList>
    </citation>
    <scope>NUCLEOTIDE SEQUENCE [LARGE SCALE GENOMIC DNA]</scope>
    <source>
        <strain evidence="1 2">C4</strain>
    </source>
</reference>
<evidence type="ECO:0000313" key="1">
    <source>
        <dbReference type="EMBL" id="RCU48802.1"/>
    </source>
</evidence>
<protein>
    <submittedName>
        <fullName evidence="1">DUF1353 domain-containing protein</fullName>
    </submittedName>
</protein>
<keyword evidence="2" id="KW-1185">Reference proteome</keyword>
<dbReference type="OrthoDB" id="8592135at2"/>
<dbReference type="EMBL" id="QPID01000008">
    <property type="protein sequence ID" value="RCU48802.1"/>
    <property type="molecule type" value="Genomic_DNA"/>
</dbReference>
<organism evidence="1 2">
    <name type="scientific">Corallincola holothuriorum</name>
    <dbReference type="NCBI Taxonomy" id="2282215"/>
    <lineage>
        <taxon>Bacteria</taxon>
        <taxon>Pseudomonadati</taxon>
        <taxon>Pseudomonadota</taxon>
        <taxon>Gammaproteobacteria</taxon>
        <taxon>Alteromonadales</taxon>
        <taxon>Psychromonadaceae</taxon>
        <taxon>Corallincola</taxon>
    </lineage>
</organism>
<evidence type="ECO:0000313" key="2">
    <source>
        <dbReference type="Proteomes" id="UP000252558"/>
    </source>
</evidence>
<dbReference type="RefSeq" id="WP_114338926.1">
    <property type="nucleotide sequence ID" value="NZ_QPID01000008.1"/>
</dbReference>
<comment type="caution">
    <text evidence="1">The sequence shown here is derived from an EMBL/GenBank/DDBJ whole genome shotgun (WGS) entry which is preliminary data.</text>
</comment>
<dbReference type="Proteomes" id="UP000252558">
    <property type="component" value="Unassembled WGS sequence"/>
</dbReference>
<proteinExistence type="predicted"/>
<sequence>MTVLPIKYKKGYKYQLVEIFEVKLPLSPAEAIDDGLFLTLSTFGVLSIKAGYAWDGPSGPTLDTANFMRGSLVHDALYQLMRNGHLDRGEYRDIADRLLQRQCKEDGMSSPRAWWVYWGVRLFGGKASHEDAVKNVLSAPR</sequence>
<dbReference type="AlphaFoldDB" id="A0A368NDY8"/>